<protein>
    <submittedName>
        <fullName evidence="13">Cytochrome c</fullName>
    </submittedName>
</protein>
<accession>A0ABU8J3V0</accession>
<gene>
    <name evidence="13" type="ORF">H3V53_36010</name>
</gene>
<name>A0ABU8J3V0_9BURK</name>
<feature type="domain" description="Cytochrome c" evidence="12">
    <location>
        <begin position="52"/>
        <end position="156"/>
    </location>
</feature>
<dbReference type="InterPro" id="IPR009056">
    <property type="entry name" value="Cyt_c-like_dom"/>
</dbReference>
<keyword evidence="8" id="KW-0472">Membrane</keyword>
<dbReference type="PANTHER" id="PTHR35008:SF8">
    <property type="entry name" value="ALCOHOL DEHYDROGENASE CYTOCHROME C SUBUNIT"/>
    <property type="match status" value="1"/>
</dbReference>
<keyword evidence="6" id="KW-0677">Repeat</keyword>
<organism evidence="13 14">
    <name type="scientific">Paraburkholderia bengalensis</name>
    <dbReference type="NCBI Taxonomy" id="2747562"/>
    <lineage>
        <taxon>Bacteria</taxon>
        <taxon>Pseudomonadati</taxon>
        <taxon>Pseudomonadota</taxon>
        <taxon>Betaproteobacteria</taxon>
        <taxon>Burkholderiales</taxon>
        <taxon>Burkholderiaceae</taxon>
        <taxon>Paraburkholderia</taxon>
    </lineage>
</organism>
<evidence type="ECO:0000256" key="10">
    <source>
        <dbReference type="SAM" id="MobiDB-lite"/>
    </source>
</evidence>
<evidence type="ECO:0000313" key="13">
    <source>
        <dbReference type="EMBL" id="MEI6002339.1"/>
    </source>
</evidence>
<evidence type="ECO:0000256" key="11">
    <source>
        <dbReference type="SAM" id="SignalP"/>
    </source>
</evidence>
<evidence type="ECO:0000313" key="14">
    <source>
        <dbReference type="Proteomes" id="UP001386437"/>
    </source>
</evidence>
<evidence type="ECO:0000256" key="4">
    <source>
        <dbReference type="ARBA" id="ARBA00022723"/>
    </source>
</evidence>
<dbReference type="Pfam" id="PF00034">
    <property type="entry name" value="Cytochrom_C"/>
    <property type="match status" value="3"/>
</dbReference>
<evidence type="ECO:0000256" key="7">
    <source>
        <dbReference type="ARBA" id="ARBA00023004"/>
    </source>
</evidence>
<dbReference type="PANTHER" id="PTHR35008">
    <property type="entry name" value="BLL4482 PROTEIN-RELATED"/>
    <property type="match status" value="1"/>
</dbReference>
<evidence type="ECO:0000256" key="1">
    <source>
        <dbReference type="ARBA" id="ARBA00004236"/>
    </source>
</evidence>
<comment type="subcellular location">
    <subcellularLocation>
        <location evidence="1">Cell membrane</location>
    </subcellularLocation>
</comment>
<evidence type="ECO:0000259" key="12">
    <source>
        <dbReference type="PROSITE" id="PS51007"/>
    </source>
</evidence>
<dbReference type="PROSITE" id="PS51007">
    <property type="entry name" value="CYTC"/>
    <property type="match status" value="3"/>
</dbReference>
<dbReference type="InterPro" id="IPR051459">
    <property type="entry name" value="Cytochrome_c-type_DH"/>
</dbReference>
<dbReference type="SUPFAM" id="SSF46626">
    <property type="entry name" value="Cytochrome c"/>
    <property type="match status" value="3"/>
</dbReference>
<keyword evidence="14" id="KW-1185">Reference proteome</keyword>
<feature type="region of interest" description="Disordered" evidence="10">
    <location>
        <begin position="314"/>
        <end position="335"/>
    </location>
</feature>
<keyword evidence="7 9" id="KW-0408">Iron</keyword>
<feature type="domain" description="Cytochrome c" evidence="12">
    <location>
        <begin position="338"/>
        <end position="428"/>
    </location>
</feature>
<feature type="signal peptide" evidence="11">
    <location>
        <begin position="1"/>
        <end position="33"/>
    </location>
</feature>
<keyword evidence="5 11" id="KW-0732">Signal</keyword>
<reference evidence="13 14" key="1">
    <citation type="journal article" date="2022" name="Arch. Microbiol.">
        <title>Paraburkholderia bengalensis sp. nov. isolated from roots of Oryza sativa, IR64.</title>
        <authorList>
            <person name="Nag P."/>
            <person name="Mondal N."/>
            <person name="Sarkar J."/>
            <person name="Das S."/>
        </authorList>
    </citation>
    <scope>NUCLEOTIDE SEQUENCE [LARGE SCALE GENOMIC DNA]</scope>
    <source>
        <strain evidence="13 14">IR64_4_BI</strain>
    </source>
</reference>
<evidence type="ECO:0000256" key="3">
    <source>
        <dbReference type="ARBA" id="ARBA00022617"/>
    </source>
</evidence>
<feature type="chain" id="PRO_5046512875" evidence="11">
    <location>
        <begin position="34"/>
        <end position="449"/>
    </location>
</feature>
<dbReference type="PIRSF" id="PIRSF000018">
    <property type="entry name" value="Mb_ADH_cyt_c"/>
    <property type="match status" value="1"/>
</dbReference>
<dbReference type="InterPro" id="IPR036909">
    <property type="entry name" value="Cyt_c-like_dom_sf"/>
</dbReference>
<keyword evidence="2" id="KW-1003">Cell membrane</keyword>
<evidence type="ECO:0000256" key="5">
    <source>
        <dbReference type="ARBA" id="ARBA00022729"/>
    </source>
</evidence>
<evidence type="ECO:0000256" key="9">
    <source>
        <dbReference type="PROSITE-ProRule" id="PRU00433"/>
    </source>
</evidence>
<dbReference type="Proteomes" id="UP001386437">
    <property type="component" value="Unassembled WGS sequence"/>
</dbReference>
<dbReference type="InterPro" id="IPR014353">
    <property type="entry name" value="Membr-bd_ADH_cyt_c"/>
</dbReference>
<evidence type="ECO:0000256" key="2">
    <source>
        <dbReference type="ARBA" id="ARBA00022475"/>
    </source>
</evidence>
<evidence type="ECO:0000256" key="8">
    <source>
        <dbReference type="ARBA" id="ARBA00023136"/>
    </source>
</evidence>
<dbReference type="EMBL" id="JACFYJ010000106">
    <property type="protein sequence ID" value="MEI6002339.1"/>
    <property type="molecule type" value="Genomic_DNA"/>
</dbReference>
<keyword evidence="4 9" id="KW-0479">Metal-binding</keyword>
<proteinExistence type="predicted"/>
<evidence type="ECO:0000256" key="6">
    <source>
        <dbReference type="ARBA" id="ARBA00022737"/>
    </source>
</evidence>
<comment type="caution">
    <text evidence="13">The sequence shown here is derived from an EMBL/GenBank/DDBJ whole genome shotgun (WGS) entry which is preliminary data.</text>
</comment>
<dbReference type="Gene3D" id="1.10.760.10">
    <property type="entry name" value="Cytochrome c-like domain"/>
    <property type="match status" value="3"/>
</dbReference>
<keyword evidence="3 9" id="KW-0349">Heme</keyword>
<feature type="domain" description="Cytochrome c" evidence="12">
    <location>
        <begin position="199"/>
        <end position="312"/>
    </location>
</feature>
<sequence length="449" mass="47927">MKCASTRRRAACAFVGAAAIAYAMAFAFTFATASPDENARTVSSSTIAADRATLERGEYIAKAGDCAGCHTAAVKGKPYAGGLGLGSPFGTIMSSNITPDRQYGIGQYTYEEFARALREGVARGGKRLYPAMPYPSFAKVTDDDMRALYAYMMQGVAPVAQPTPPSDVAFPFNQRWMLRFWQLAFAPTGVYRPRAERDAQWNRGAYLVQSLGHCGACHTPRGAGFQERGYDESKKTYLTGGVNDHWFAPNLTGDNGAGLGRMSEADIASFLKTGHAGGAIAYGSMVEQIEDSSQYLTDADAQAIAHYLKSLPAQHPSGTYTPRADPARSPGNGSRVPDELSLGFNVYQGFCASCHREDGTGVPHAFPSLTGNPSVLAEDTTSLIRLLVEGGNSPSTLTGPPRQAMPGFATTLADVQIAQVLTYIRSAWGNNAQPITANDVSSLRSKLHK</sequence>